<evidence type="ECO:0000313" key="7">
    <source>
        <dbReference type="EMBL" id="CAL4141433.1"/>
    </source>
</evidence>
<proteinExistence type="predicted"/>
<dbReference type="PROSITE" id="PS50835">
    <property type="entry name" value="IG_LIKE"/>
    <property type="match status" value="1"/>
</dbReference>
<dbReference type="AlphaFoldDB" id="A0AAV2RUY9"/>
<keyword evidence="1" id="KW-0732">Signal</keyword>
<dbReference type="InterPro" id="IPR013098">
    <property type="entry name" value="Ig_I-set"/>
</dbReference>
<keyword evidence="4" id="KW-0393">Immunoglobulin domain</keyword>
<dbReference type="EMBL" id="CAXKWB010032537">
    <property type="protein sequence ID" value="CAL4141433.1"/>
    <property type="molecule type" value="Genomic_DNA"/>
</dbReference>
<keyword evidence="2" id="KW-0677">Repeat</keyword>
<keyword evidence="5" id="KW-0812">Transmembrane</keyword>
<dbReference type="InterPro" id="IPR013783">
    <property type="entry name" value="Ig-like_fold"/>
</dbReference>
<dbReference type="CDD" id="cd00096">
    <property type="entry name" value="Ig"/>
    <property type="match status" value="1"/>
</dbReference>
<organism evidence="7 8">
    <name type="scientific">Meganyctiphanes norvegica</name>
    <name type="common">Northern krill</name>
    <name type="synonym">Thysanopoda norvegica</name>
    <dbReference type="NCBI Taxonomy" id="48144"/>
    <lineage>
        <taxon>Eukaryota</taxon>
        <taxon>Metazoa</taxon>
        <taxon>Ecdysozoa</taxon>
        <taxon>Arthropoda</taxon>
        <taxon>Crustacea</taxon>
        <taxon>Multicrustacea</taxon>
        <taxon>Malacostraca</taxon>
        <taxon>Eumalacostraca</taxon>
        <taxon>Eucarida</taxon>
        <taxon>Euphausiacea</taxon>
        <taxon>Euphausiidae</taxon>
        <taxon>Meganyctiphanes</taxon>
    </lineage>
</organism>
<keyword evidence="8" id="KW-1185">Reference proteome</keyword>
<dbReference type="Gene3D" id="2.60.40.10">
    <property type="entry name" value="Immunoglobulins"/>
    <property type="match status" value="1"/>
</dbReference>
<dbReference type="InterPro" id="IPR036179">
    <property type="entry name" value="Ig-like_dom_sf"/>
</dbReference>
<dbReference type="Pfam" id="PF07679">
    <property type="entry name" value="I-set"/>
    <property type="match status" value="1"/>
</dbReference>
<evidence type="ECO:0000313" key="8">
    <source>
        <dbReference type="Proteomes" id="UP001497623"/>
    </source>
</evidence>
<protein>
    <recommendedName>
        <fullName evidence="6">Ig-like domain-containing protein</fullName>
    </recommendedName>
</protein>
<accession>A0AAV2RUY9</accession>
<keyword evidence="5" id="KW-0472">Membrane</keyword>
<dbReference type="GO" id="GO:0043005">
    <property type="term" value="C:neuron projection"/>
    <property type="evidence" value="ECO:0007669"/>
    <property type="project" value="TreeGrafter"/>
</dbReference>
<evidence type="ECO:0000259" key="6">
    <source>
        <dbReference type="PROSITE" id="PS50835"/>
    </source>
</evidence>
<evidence type="ECO:0000256" key="3">
    <source>
        <dbReference type="ARBA" id="ARBA00023157"/>
    </source>
</evidence>
<dbReference type="SUPFAM" id="SSF48726">
    <property type="entry name" value="Immunoglobulin"/>
    <property type="match status" value="1"/>
</dbReference>
<evidence type="ECO:0000256" key="4">
    <source>
        <dbReference type="ARBA" id="ARBA00023319"/>
    </source>
</evidence>
<comment type="caution">
    <text evidence="7">The sequence shown here is derived from an EMBL/GenBank/DDBJ whole genome shotgun (WGS) entry which is preliminary data.</text>
</comment>
<dbReference type="PANTHER" id="PTHR12231:SF253">
    <property type="entry name" value="DPR-INTERACTING PROTEIN ETA, ISOFORM B-RELATED"/>
    <property type="match status" value="1"/>
</dbReference>
<reference evidence="7 8" key="1">
    <citation type="submission" date="2024-05" db="EMBL/GenBank/DDBJ databases">
        <authorList>
            <person name="Wallberg A."/>
        </authorList>
    </citation>
    <scope>NUCLEOTIDE SEQUENCE [LARGE SCALE GENOMIC DNA]</scope>
</reference>
<feature type="transmembrane region" description="Helical" evidence="5">
    <location>
        <begin position="199"/>
        <end position="217"/>
    </location>
</feature>
<dbReference type="SMART" id="SM00408">
    <property type="entry name" value="IGc2"/>
    <property type="match status" value="1"/>
</dbReference>
<dbReference type="PANTHER" id="PTHR12231">
    <property type="entry name" value="CTX-RELATED TYPE I TRANSMEMBRANE PROTEIN"/>
    <property type="match status" value="1"/>
</dbReference>
<dbReference type="SMART" id="SM00409">
    <property type="entry name" value="IG"/>
    <property type="match status" value="1"/>
</dbReference>
<evidence type="ECO:0000256" key="2">
    <source>
        <dbReference type="ARBA" id="ARBA00022737"/>
    </source>
</evidence>
<dbReference type="InterPro" id="IPR003599">
    <property type="entry name" value="Ig_sub"/>
</dbReference>
<feature type="non-terminal residue" evidence="7">
    <location>
        <position position="1"/>
    </location>
</feature>
<dbReference type="InterPro" id="IPR051170">
    <property type="entry name" value="Neural/epithelial_adhesion"/>
</dbReference>
<keyword evidence="3" id="KW-1015">Disulfide bond</keyword>
<keyword evidence="5" id="KW-1133">Transmembrane helix</keyword>
<evidence type="ECO:0000256" key="1">
    <source>
        <dbReference type="ARBA" id="ARBA00022729"/>
    </source>
</evidence>
<dbReference type="Proteomes" id="UP001497623">
    <property type="component" value="Unassembled WGS sequence"/>
</dbReference>
<evidence type="ECO:0000256" key="5">
    <source>
        <dbReference type="SAM" id="Phobius"/>
    </source>
</evidence>
<feature type="domain" description="Ig-like" evidence="6">
    <location>
        <begin position="2"/>
        <end position="92"/>
    </location>
</feature>
<name>A0AAV2RUY9_MEGNR</name>
<gene>
    <name evidence="7" type="ORF">MNOR_LOCUS28861</name>
</gene>
<dbReference type="InterPro" id="IPR003598">
    <property type="entry name" value="Ig_sub2"/>
</dbReference>
<sequence length="219" mass="25068">SPVVLVPEQLMSAPRNTSVTLECRVEAFPKAVTFWRYNENMIMNTNKYMLQESTNEYKTRVKLTINHLGGEDFGTYQCYSRNSFGENDGTVNLHELLPPVIKEPLNNHIHQGEKNEEIIQHVPTEHERSRSQNQVIMEADAEGGLMTSSNTNDEISMNEMNFEHNSKLNRERGSLYDFDFISDTSGSARPHHHQSATNLSLLLLLLLAPILIHVRLIHR</sequence>
<dbReference type="InterPro" id="IPR007110">
    <property type="entry name" value="Ig-like_dom"/>
</dbReference>